<evidence type="ECO:0000313" key="3">
    <source>
        <dbReference type="Proteomes" id="UP000242381"/>
    </source>
</evidence>
<organism evidence="2 3">
    <name type="scientific">Rhizopus microsporus</name>
    <dbReference type="NCBI Taxonomy" id="58291"/>
    <lineage>
        <taxon>Eukaryota</taxon>
        <taxon>Fungi</taxon>
        <taxon>Fungi incertae sedis</taxon>
        <taxon>Mucoromycota</taxon>
        <taxon>Mucoromycotina</taxon>
        <taxon>Mucoromycetes</taxon>
        <taxon>Mucorales</taxon>
        <taxon>Mucorineae</taxon>
        <taxon>Rhizopodaceae</taxon>
        <taxon>Rhizopus</taxon>
    </lineage>
</organism>
<dbReference type="InterPro" id="IPR036915">
    <property type="entry name" value="Cyclin-like_sf"/>
</dbReference>
<evidence type="ECO:0000256" key="1">
    <source>
        <dbReference type="SAM" id="MobiDB-lite"/>
    </source>
</evidence>
<reference evidence="2 3" key="1">
    <citation type="journal article" date="2016" name="Proc. Natl. Acad. Sci. U.S.A.">
        <title>Lipid metabolic changes in an early divergent fungus govern the establishment of a mutualistic symbiosis with endobacteria.</title>
        <authorList>
            <person name="Lastovetsky O.A."/>
            <person name="Gaspar M.L."/>
            <person name="Mondo S.J."/>
            <person name="LaButti K.M."/>
            <person name="Sandor L."/>
            <person name="Grigoriev I.V."/>
            <person name="Henry S.A."/>
            <person name="Pawlowska T.E."/>
        </authorList>
    </citation>
    <scope>NUCLEOTIDE SEQUENCE [LARGE SCALE GENOMIC DNA]</scope>
    <source>
        <strain evidence="2 3">ATCC 11559</strain>
    </source>
</reference>
<name>A0A1X0RL25_RHIZD</name>
<feature type="compositionally biased region" description="Basic and acidic residues" evidence="1">
    <location>
        <begin position="41"/>
        <end position="62"/>
    </location>
</feature>
<dbReference type="Proteomes" id="UP000242381">
    <property type="component" value="Unassembled WGS sequence"/>
</dbReference>
<accession>A0A1X0RL25</accession>
<dbReference type="Gene3D" id="1.10.472.10">
    <property type="entry name" value="Cyclin-like"/>
    <property type="match status" value="1"/>
</dbReference>
<dbReference type="VEuPathDB" id="FungiDB:BCV72DRAFT_142038"/>
<dbReference type="SUPFAM" id="SSF47954">
    <property type="entry name" value="Cyclin-like"/>
    <property type="match status" value="1"/>
</dbReference>
<dbReference type="PANTHER" id="PTHR14248">
    <property type="entry name" value="CYCLIN Y, ISOFORM A"/>
    <property type="match status" value="1"/>
</dbReference>
<gene>
    <name evidence="2" type="ORF">BCV71DRAFT_294658</name>
</gene>
<dbReference type="EMBL" id="KV921613">
    <property type="protein sequence ID" value="ORE12735.1"/>
    <property type="molecule type" value="Genomic_DNA"/>
</dbReference>
<feature type="region of interest" description="Disordered" evidence="1">
    <location>
        <begin position="39"/>
        <end position="63"/>
    </location>
</feature>
<dbReference type="AlphaFoldDB" id="A0A1X0RL25"/>
<protein>
    <submittedName>
        <fullName evidence="2">Uncharacterized protein</fullName>
    </submittedName>
</protein>
<proteinExistence type="predicted"/>
<evidence type="ECO:0000313" key="2">
    <source>
        <dbReference type="EMBL" id="ORE12735.1"/>
    </source>
</evidence>
<sequence length="626" mass="71176">MNKIAPYNAVKHPSFLRPQPQKNVTTLIHFWNTKCGQGIPNDDKRDKTGNLEDTKPSRKDDQALTDNMASSLFCTLTDSDFFCGLFDEMDRLGGDIAASLEQDSQSKSLHCDADSLVASEQESSDIDKEISGDFSSAIDEALPEASSPAPQVPPKARCISLGKSLKKPFVKLYKKVKNVFAKRLIKKNSIEFVANKDCTSDPVPSLISHTSNNEEVCSGEQSACSQEELPTPKETSFSQFFNEGVNDEKSSLLGESESCPQVNLTSYLVDPVQAKVGGGNLGTDISELYSPHSQIKYINSSGCSPSDYMNWFSIDALLDNLRRMSEEFQRQDFSSGSCTISSNNGSIGYYDIPLKQLSDKHNVMSSTWSRPSSQMILKQHTSIHQVRSCITHSQTETDLEFQDPVPYVKINMQHHDISSRKYKLPEIVLEDRLLYKRSVSAYSGLKDYDLAWQSTFHKEQQDIDKLQMTLQSVSCALYEMIQANHQYGQFECDPLFLCYTDDWQTEPETEWVDIFREMAIMFERVELTSEHAIILFIYTKRMIDNSGQHLFDGNWQSILMISLLTAFKVWQDYSVYNSDYLQIFPNLSVETINQMEVQFLKYLGWNVNVACSEFAMTYFHLRQYLI</sequence>
<dbReference type="CDD" id="cd20540">
    <property type="entry name" value="CYCLIN_CCNY_like"/>
    <property type="match status" value="1"/>
</dbReference>